<dbReference type="GO" id="GO:0016773">
    <property type="term" value="F:phosphotransferase activity, alcohol group as acceptor"/>
    <property type="evidence" value="ECO:0007669"/>
    <property type="project" value="InterPro"/>
</dbReference>
<keyword evidence="5" id="KW-1185">Reference proteome</keyword>
<proteinExistence type="predicted"/>
<keyword evidence="2 4" id="KW-0418">Kinase</keyword>
<feature type="domain" description="Carbohydrate kinase PfkB" evidence="3">
    <location>
        <begin position="21"/>
        <end position="316"/>
    </location>
</feature>
<sequence length="330" mass="35849">MKFSRKKMTDFVSEKTKDCRVLVVGDIMLDKYFYGEVSRISPEAPVPITRVVKVKETLGGAANVAHNLALLGCRTIVAGYIGNDYHGESLRKQFIERNISMDGLVETEAPTTTKIRVIGGHQQMMRLDFEETKPAVDENGKRLLSKVKKCLEAGSQAIILSDYGKGVCTAELCGEIISLGKEYGVPVIVDPKGTDWGRYRGADYITPNLKELNEVQKEPAENKDEAVVRAARYAMRRFHIGAMVATRSECGLSMVRSRSVVHIPTKAQEVFDVSGAGDTVIATFAMALAGGLDPASGAYLANLAAGVVVGKLGTYAVSRDELLNALQTEK</sequence>
<dbReference type="GO" id="GO:0033785">
    <property type="term" value="F:heptose 7-phosphate kinase activity"/>
    <property type="evidence" value="ECO:0007669"/>
    <property type="project" value="TreeGrafter"/>
</dbReference>
<gene>
    <name evidence="4" type="ORF">SAMN02745190_01518</name>
</gene>
<dbReference type="PROSITE" id="PS00583">
    <property type="entry name" value="PFKB_KINASES_1"/>
    <property type="match status" value="1"/>
</dbReference>
<reference evidence="4 5" key="1">
    <citation type="submission" date="2016-11" db="EMBL/GenBank/DDBJ databases">
        <authorList>
            <person name="Jaros S."/>
            <person name="Januszkiewicz K."/>
            <person name="Wedrychowicz H."/>
        </authorList>
    </citation>
    <scope>NUCLEOTIDE SEQUENCE [LARGE SCALE GENOMIC DNA]</scope>
    <source>
        <strain evidence="4 5">DSM 10502</strain>
    </source>
</reference>
<evidence type="ECO:0000313" key="4">
    <source>
        <dbReference type="EMBL" id="SHE93953.1"/>
    </source>
</evidence>
<dbReference type="SUPFAM" id="SSF53613">
    <property type="entry name" value="Ribokinase-like"/>
    <property type="match status" value="1"/>
</dbReference>
<dbReference type="PANTHER" id="PTHR46969:SF1">
    <property type="entry name" value="BIFUNCTIONAL PROTEIN HLDE"/>
    <property type="match status" value="1"/>
</dbReference>
<dbReference type="Pfam" id="PF00294">
    <property type="entry name" value="PfkB"/>
    <property type="match status" value="1"/>
</dbReference>
<keyword evidence="1 4" id="KW-0808">Transferase</keyword>
<evidence type="ECO:0000259" key="3">
    <source>
        <dbReference type="Pfam" id="PF00294"/>
    </source>
</evidence>
<dbReference type="EMBL" id="FQUG01000005">
    <property type="protein sequence ID" value="SHE93953.1"/>
    <property type="molecule type" value="Genomic_DNA"/>
</dbReference>
<name>A0A1M4XL31_9FIRM</name>
<dbReference type="GO" id="GO:0033786">
    <property type="term" value="F:heptose-1-phosphate adenylyltransferase activity"/>
    <property type="evidence" value="ECO:0007669"/>
    <property type="project" value="TreeGrafter"/>
</dbReference>
<dbReference type="Gene3D" id="3.40.1190.20">
    <property type="match status" value="1"/>
</dbReference>
<evidence type="ECO:0000313" key="5">
    <source>
        <dbReference type="Proteomes" id="UP000184404"/>
    </source>
</evidence>
<dbReference type="GO" id="GO:0005829">
    <property type="term" value="C:cytosol"/>
    <property type="evidence" value="ECO:0007669"/>
    <property type="project" value="TreeGrafter"/>
</dbReference>
<protein>
    <submittedName>
        <fullName evidence="4">D-beta-D-heptose 7-phosphate kinase / D-beta-D-heptose 1-phosphate adenosyltransferase</fullName>
    </submittedName>
</protein>
<dbReference type="PANTHER" id="PTHR46969">
    <property type="entry name" value="BIFUNCTIONAL PROTEIN HLDE"/>
    <property type="match status" value="1"/>
</dbReference>
<evidence type="ECO:0000256" key="1">
    <source>
        <dbReference type="ARBA" id="ARBA00022679"/>
    </source>
</evidence>
<dbReference type="InterPro" id="IPR011611">
    <property type="entry name" value="PfkB_dom"/>
</dbReference>
<organism evidence="4 5">
    <name type="scientific">Schwartzia succinivorans DSM 10502</name>
    <dbReference type="NCBI Taxonomy" id="1123243"/>
    <lineage>
        <taxon>Bacteria</taxon>
        <taxon>Bacillati</taxon>
        <taxon>Bacillota</taxon>
        <taxon>Negativicutes</taxon>
        <taxon>Selenomonadales</taxon>
        <taxon>Selenomonadaceae</taxon>
        <taxon>Schwartzia</taxon>
    </lineage>
</organism>
<dbReference type="NCBIfam" id="TIGR02198">
    <property type="entry name" value="rfaE_dom_I"/>
    <property type="match status" value="1"/>
</dbReference>
<dbReference type="InterPro" id="IPR029056">
    <property type="entry name" value="Ribokinase-like"/>
</dbReference>
<dbReference type="InterPro" id="IPR002173">
    <property type="entry name" value="Carboh/pur_kinase_PfkB_CS"/>
</dbReference>
<dbReference type="FunFam" id="3.40.1190.20:FF:000002">
    <property type="entry name" value="Bifunctional protein HldE"/>
    <property type="match status" value="1"/>
</dbReference>
<dbReference type="STRING" id="1123243.SAMN02745190_01518"/>
<dbReference type="CDD" id="cd01172">
    <property type="entry name" value="RfaE_like"/>
    <property type="match status" value="1"/>
</dbReference>
<dbReference type="AlphaFoldDB" id="A0A1M4XL31"/>
<accession>A0A1M4XL31</accession>
<dbReference type="Proteomes" id="UP000184404">
    <property type="component" value="Unassembled WGS sequence"/>
</dbReference>
<evidence type="ECO:0000256" key="2">
    <source>
        <dbReference type="ARBA" id="ARBA00022777"/>
    </source>
</evidence>
<dbReference type="InterPro" id="IPR011913">
    <property type="entry name" value="RfaE_dom_I"/>
</dbReference>